<reference evidence="2" key="1">
    <citation type="submission" date="2025-08" db="UniProtKB">
        <authorList>
            <consortium name="RefSeq"/>
        </authorList>
    </citation>
    <scope>IDENTIFICATION</scope>
    <source>
        <strain evidence="2">Tuebingen</strain>
        <tissue evidence="2">Fibroblasts and whole tissue</tissue>
    </source>
</reference>
<evidence type="ECO:0000313" key="1">
    <source>
        <dbReference type="Proteomes" id="UP000000437"/>
    </source>
</evidence>
<gene>
    <name evidence="2" type="primary">LOC141376402</name>
</gene>
<protein>
    <submittedName>
        <fullName evidence="2">Uncharacterized protein isoform X1</fullName>
    </submittedName>
</protein>
<name>A0AC58GMV6_DANRE</name>
<accession>A0AC58GMV6</accession>
<proteinExistence type="predicted"/>
<dbReference type="Proteomes" id="UP000000437">
    <property type="component" value="Chromosome 10"/>
</dbReference>
<sequence length="335" mass="38176">MKVCLLILVNIDLTARISEVKMETTLKRGLYSRVELTGETLDQQTIDSLISVEWTKTNKSSRCQCFRKYNNNDTHYSQCCGKAHFYISNNSLILENLTKQDEGLYMETIALKDKPTKHQNFTLIIDYPPRLTEIQVSWSSSTSVHLTCNVSGSFLHLMWKREGVSILEDERHSFSDRNQTLHISNISSSDYSTYSCIVSNENGQSEMHINITSENSTINQENTPSGKRQMVQIVFTSGLMFMGVLGLCVVFYCLHKHHHMDADKLYGTNQKAGDPEEMTTLSYVYTDFIKSRVSSQACCGDFSYSKFGPTCSEETIVLYLANNEEIRENKNRASM</sequence>
<organism evidence="1 2">
    <name type="scientific">Danio rerio</name>
    <name type="common">Zebrafish</name>
    <name type="synonym">Brachydanio rerio</name>
    <dbReference type="NCBI Taxonomy" id="7955"/>
    <lineage>
        <taxon>Eukaryota</taxon>
        <taxon>Metazoa</taxon>
        <taxon>Chordata</taxon>
        <taxon>Craniata</taxon>
        <taxon>Vertebrata</taxon>
        <taxon>Euteleostomi</taxon>
        <taxon>Actinopterygii</taxon>
        <taxon>Neopterygii</taxon>
        <taxon>Teleostei</taxon>
        <taxon>Ostariophysi</taxon>
        <taxon>Cypriniformes</taxon>
        <taxon>Danionidae</taxon>
        <taxon>Danioninae</taxon>
        <taxon>Danio</taxon>
    </lineage>
</organism>
<keyword evidence="1" id="KW-1185">Reference proteome</keyword>
<evidence type="ECO:0000313" key="2">
    <source>
        <dbReference type="RefSeq" id="XP_073771065.1"/>
    </source>
</evidence>
<dbReference type="RefSeq" id="XP_073771065.1">
    <property type="nucleotide sequence ID" value="XM_073914964.1"/>
</dbReference>